<reference evidence="1 2" key="1">
    <citation type="submission" date="2019-02" db="EMBL/GenBank/DDBJ databases">
        <title>Isolation and characterization of three virulent bacteriophages and their application for multidrug-resistant Shiga-toxigenic Escherichia coli (STEC) O157 strains.</title>
        <authorList>
            <person name="Chen Y."/>
            <person name="Song J."/>
            <person name="Qian P."/>
            <person name="Li X."/>
        </authorList>
    </citation>
    <scope>NUCLEOTIDE SEQUENCE [LARGE SCALE GENOMIC DNA]</scope>
</reference>
<accession>A0A482MJH5</accession>
<sequence>MNANEQVIPPPFGRIPIVITKSNMSFVEVGERTHITTMHGKQYIWSSFCKSYELLSWAIDVWKIEYEVITEERGIQNEKVDGYIS</sequence>
<organism evidence="1 2">
    <name type="scientific">Escherichia phage vB_EcoM_PHB13</name>
    <dbReference type="NCBI Taxonomy" id="2562111"/>
    <lineage>
        <taxon>Viruses</taxon>
        <taxon>Duplodnaviria</taxon>
        <taxon>Heunggongvirae</taxon>
        <taxon>Uroviricota</taxon>
        <taxon>Caudoviricetes</taxon>
        <taxon>Pantevenvirales</taxon>
        <taxon>Straboviridae</taxon>
        <taxon>Krischvirus</taxon>
        <taxon>Krischvirus RB49</taxon>
    </lineage>
</organism>
<evidence type="ECO:0000313" key="1">
    <source>
        <dbReference type="EMBL" id="QBQ74167.1"/>
    </source>
</evidence>
<name>A0A482MJH5_9CAUD</name>
<proteinExistence type="predicted"/>
<dbReference type="Proteomes" id="UP000298988">
    <property type="component" value="Segment"/>
</dbReference>
<dbReference type="EMBL" id="MK573636">
    <property type="protein sequence ID" value="QBQ74167.1"/>
    <property type="molecule type" value="Genomic_DNA"/>
</dbReference>
<evidence type="ECO:0000313" key="2">
    <source>
        <dbReference type="Proteomes" id="UP000298988"/>
    </source>
</evidence>
<protein>
    <submittedName>
        <fullName evidence="1">Uncharacterized protein</fullName>
    </submittedName>
</protein>